<dbReference type="Gene3D" id="3.30.200.20">
    <property type="entry name" value="Phosphorylase Kinase, domain 1"/>
    <property type="match status" value="1"/>
</dbReference>
<dbReference type="InterPro" id="IPR011009">
    <property type="entry name" value="Kinase-like_dom_sf"/>
</dbReference>
<accession>A0A059BTH9</accession>
<evidence type="ECO:0000256" key="2">
    <source>
        <dbReference type="ARBA" id="ARBA00008536"/>
    </source>
</evidence>
<comment type="similarity">
    <text evidence="2">In the N-terminal section; belongs to the leguminous lectin family.</text>
</comment>
<sequence length="563" mass="64004">METPTSPSHVIVAYDATKVRNEHEFTVTLHNMQTRGDILRGGDTIVMLGVLHKVQHPNVSSVRAVEEEVSKKIETFEHMLLGCAENCEDQRINLEVKITAGYPLKQVILQEVMTCKPTCVILDRHLRRDLRFYLKQIPCKVAIIQDSLSVDVLRPETAIDTDSMEHKSFYSITKSVLSVASQVGEITEQSNIYHGTESLTNNATQGSGMLKDKTNSSDLETCFMNEKTGIQKKTASRGRFSEAPILCSSCGTRTKLYIKDAMPFSFNEIQLATQDFSKDNLVGEGGYGYVYKGQLKDGQEIAAKVRKEASTQGFMEFNSEIHVLSFARHKNIVMLLGYCCKENLNVLVYEYICNKSLDWHLFDNPTSVLEWHRRYAIAIGTAKGLRFLHEEYRGGPIIHRDMRPGNILLTHDFVPMLGDFGLAKWKTSDDPEHTRILGTLGYLAPEYAENGMVSIRTDVYAYGMVLLQLISGRKVVDPKSDKPHQSLRQWAEPLLEKMELHELIDDRIGECYDTYELYLMAKATHLCLKRNPELRPSMGEVVQILEGKPNRMHNWREHQSNHL</sequence>
<keyword evidence="12" id="KW-0472">Membrane</keyword>
<dbReference type="GO" id="GO:0005886">
    <property type="term" value="C:plasma membrane"/>
    <property type="evidence" value="ECO:0007669"/>
    <property type="project" value="UniProtKB-SubCell"/>
</dbReference>
<reference evidence="17" key="1">
    <citation type="submission" date="2013-07" db="EMBL/GenBank/DDBJ databases">
        <title>The genome of Eucalyptus grandis.</title>
        <authorList>
            <person name="Schmutz J."/>
            <person name="Hayes R."/>
            <person name="Myburg A."/>
            <person name="Tuskan G."/>
            <person name="Grattapaglia D."/>
            <person name="Rokhsar D.S."/>
        </authorList>
    </citation>
    <scope>NUCLEOTIDE SEQUENCE</scope>
    <source>
        <tissue evidence="17">Leaf extractions</tissue>
    </source>
</reference>
<keyword evidence="14" id="KW-0325">Glycoprotein</keyword>
<keyword evidence="5" id="KW-0723">Serine/threonine-protein kinase</keyword>
<evidence type="ECO:0000256" key="7">
    <source>
        <dbReference type="ARBA" id="ARBA00022729"/>
    </source>
</evidence>
<evidence type="ECO:0000256" key="8">
    <source>
        <dbReference type="ARBA" id="ARBA00022734"/>
    </source>
</evidence>
<keyword evidence="4" id="KW-1003">Cell membrane</keyword>
<evidence type="ECO:0000256" key="1">
    <source>
        <dbReference type="ARBA" id="ARBA00004251"/>
    </source>
</evidence>
<protein>
    <recommendedName>
        <fullName evidence="16">Protein kinase domain-containing protein</fullName>
    </recommendedName>
</protein>
<dbReference type="Pfam" id="PF00069">
    <property type="entry name" value="Pkinase"/>
    <property type="match status" value="1"/>
</dbReference>
<evidence type="ECO:0000256" key="4">
    <source>
        <dbReference type="ARBA" id="ARBA00022475"/>
    </source>
</evidence>
<dbReference type="Gramene" id="KCW69261">
    <property type="protein sequence ID" value="KCW69261"/>
    <property type="gene ID" value="EUGRSUZ_F02764"/>
</dbReference>
<evidence type="ECO:0000259" key="16">
    <source>
        <dbReference type="PROSITE" id="PS50011"/>
    </source>
</evidence>
<dbReference type="FunFam" id="3.30.200.20:FF:000162">
    <property type="entry name" value="Adenine nucleotide alpha hydrolase-like domain kinase"/>
    <property type="match status" value="1"/>
</dbReference>
<dbReference type="OMA" id="NLLEWHK"/>
<dbReference type="PROSITE" id="PS00109">
    <property type="entry name" value="PROTEIN_KINASE_TYR"/>
    <property type="match status" value="1"/>
</dbReference>
<dbReference type="InterPro" id="IPR017441">
    <property type="entry name" value="Protein_kinase_ATP_BS"/>
</dbReference>
<keyword evidence="7" id="KW-0732">Signal</keyword>
<keyword evidence="11" id="KW-1133">Transmembrane helix</keyword>
<evidence type="ECO:0000256" key="9">
    <source>
        <dbReference type="ARBA" id="ARBA00022741"/>
    </source>
</evidence>
<dbReference type="AlphaFoldDB" id="A0A059BTH9"/>
<dbReference type="GO" id="GO:0005524">
    <property type="term" value="F:ATP binding"/>
    <property type="evidence" value="ECO:0007669"/>
    <property type="project" value="UniProtKB-UniRule"/>
</dbReference>
<dbReference type="InterPro" id="IPR000719">
    <property type="entry name" value="Prot_kinase_dom"/>
</dbReference>
<dbReference type="GO" id="GO:0002229">
    <property type="term" value="P:defense response to oomycetes"/>
    <property type="evidence" value="ECO:0007669"/>
    <property type="project" value="UniProtKB-ARBA"/>
</dbReference>
<evidence type="ECO:0000256" key="5">
    <source>
        <dbReference type="ARBA" id="ARBA00022527"/>
    </source>
</evidence>
<dbReference type="GO" id="GO:0004674">
    <property type="term" value="F:protein serine/threonine kinase activity"/>
    <property type="evidence" value="ECO:0007669"/>
    <property type="project" value="UniProtKB-KW"/>
</dbReference>
<comment type="subcellular location">
    <subcellularLocation>
        <location evidence="1">Cell membrane</location>
        <topology evidence="1">Single-pass type I membrane protein</topology>
    </subcellularLocation>
</comment>
<dbReference type="PANTHER" id="PTHR47989:SF14">
    <property type="entry name" value="INACTIVE PROTEIN KINASE SELMODRAFT_444075"/>
    <property type="match status" value="1"/>
</dbReference>
<organism evidence="17">
    <name type="scientific">Eucalyptus grandis</name>
    <name type="common">Flooded gum</name>
    <dbReference type="NCBI Taxonomy" id="71139"/>
    <lineage>
        <taxon>Eukaryota</taxon>
        <taxon>Viridiplantae</taxon>
        <taxon>Streptophyta</taxon>
        <taxon>Embryophyta</taxon>
        <taxon>Tracheophyta</taxon>
        <taxon>Spermatophyta</taxon>
        <taxon>Magnoliopsida</taxon>
        <taxon>eudicotyledons</taxon>
        <taxon>Gunneridae</taxon>
        <taxon>Pentapetalae</taxon>
        <taxon>rosids</taxon>
        <taxon>malvids</taxon>
        <taxon>Myrtales</taxon>
        <taxon>Myrtaceae</taxon>
        <taxon>Myrtoideae</taxon>
        <taxon>Eucalypteae</taxon>
        <taxon>Eucalyptus</taxon>
    </lineage>
</organism>
<evidence type="ECO:0000256" key="11">
    <source>
        <dbReference type="ARBA" id="ARBA00022989"/>
    </source>
</evidence>
<dbReference type="PANTHER" id="PTHR47989">
    <property type="entry name" value="OS01G0750732 PROTEIN"/>
    <property type="match status" value="1"/>
</dbReference>
<evidence type="ECO:0000256" key="3">
    <source>
        <dbReference type="ARBA" id="ARBA00010217"/>
    </source>
</evidence>
<evidence type="ECO:0000256" key="15">
    <source>
        <dbReference type="PROSITE-ProRule" id="PRU10141"/>
    </source>
</evidence>
<dbReference type="FunFam" id="1.10.510.10:FF:000240">
    <property type="entry name" value="Lectin-domain containing receptor kinase A4.3"/>
    <property type="match status" value="1"/>
</dbReference>
<keyword evidence="5" id="KW-0418">Kinase</keyword>
<dbReference type="SUPFAM" id="SSF56112">
    <property type="entry name" value="Protein kinase-like (PK-like)"/>
    <property type="match status" value="1"/>
</dbReference>
<keyword evidence="13" id="KW-0675">Receptor</keyword>
<feature type="domain" description="Protein kinase" evidence="16">
    <location>
        <begin position="276"/>
        <end position="556"/>
    </location>
</feature>
<dbReference type="PROSITE" id="PS00107">
    <property type="entry name" value="PROTEIN_KINASE_ATP"/>
    <property type="match status" value="1"/>
</dbReference>
<comment type="similarity">
    <text evidence="3">In the C-terminal section; belongs to the protein kinase superfamily. Ser/Thr protein kinase family.</text>
</comment>
<dbReference type="GO" id="GO:0030246">
    <property type="term" value="F:carbohydrate binding"/>
    <property type="evidence" value="ECO:0007669"/>
    <property type="project" value="UniProtKB-KW"/>
</dbReference>
<evidence type="ECO:0000256" key="13">
    <source>
        <dbReference type="ARBA" id="ARBA00023170"/>
    </source>
</evidence>
<dbReference type="InParanoid" id="A0A059BTH9"/>
<evidence type="ECO:0000313" key="17">
    <source>
        <dbReference type="EMBL" id="KCW69261.1"/>
    </source>
</evidence>
<keyword evidence="5" id="KW-0808">Transferase</keyword>
<evidence type="ECO:0000256" key="12">
    <source>
        <dbReference type="ARBA" id="ARBA00023136"/>
    </source>
</evidence>
<dbReference type="PROSITE" id="PS50011">
    <property type="entry name" value="PROTEIN_KINASE_DOM"/>
    <property type="match status" value="1"/>
</dbReference>
<keyword evidence="10 15" id="KW-0067">ATP-binding</keyword>
<keyword evidence="8" id="KW-0430">Lectin</keyword>
<evidence type="ECO:0000256" key="6">
    <source>
        <dbReference type="ARBA" id="ARBA00022692"/>
    </source>
</evidence>
<keyword evidence="9 15" id="KW-0547">Nucleotide-binding</keyword>
<evidence type="ECO:0000256" key="14">
    <source>
        <dbReference type="ARBA" id="ARBA00023180"/>
    </source>
</evidence>
<proteinExistence type="inferred from homology"/>
<feature type="binding site" evidence="15">
    <location>
        <position position="304"/>
    </location>
    <ligand>
        <name>ATP</name>
        <dbReference type="ChEBI" id="CHEBI:30616"/>
    </ligand>
</feature>
<dbReference type="EMBL" id="KK198758">
    <property type="protein sequence ID" value="KCW69261.1"/>
    <property type="molecule type" value="Genomic_DNA"/>
</dbReference>
<dbReference type="InterPro" id="IPR008266">
    <property type="entry name" value="Tyr_kinase_AS"/>
</dbReference>
<dbReference type="Gene3D" id="1.10.510.10">
    <property type="entry name" value="Transferase(Phosphotransferase) domain 1"/>
    <property type="match status" value="1"/>
</dbReference>
<name>A0A059BTH9_EUCGR</name>
<gene>
    <name evidence="17" type="ORF">EUGRSUZ_F02764</name>
</gene>
<keyword evidence="6" id="KW-0812">Transmembrane</keyword>
<evidence type="ECO:0000256" key="10">
    <source>
        <dbReference type="ARBA" id="ARBA00022840"/>
    </source>
</evidence>